<sequence>MLGFENCTLAERLTGQLGHSQLAPQSVRLEGESKPGTPNTASPSIESEISKPVPDRDEDVLPKPVYDPRARPRRPSIHAIRTEVFEDVVMNILHGWPDSFRLENARLHMKGPA</sequence>
<accession>A0AC60Q2D5</accession>
<evidence type="ECO:0000313" key="2">
    <source>
        <dbReference type="Proteomes" id="UP000805193"/>
    </source>
</evidence>
<name>A0AC60Q2D5_IXOPE</name>
<reference evidence="1 2" key="1">
    <citation type="journal article" date="2020" name="Cell">
        <title>Large-Scale Comparative Analyses of Tick Genomes Elucidate Their Genetic Diversity and Vector Capacities.</title>
        <authorList>
            <consortium name="Tick Genome and Microbiome Consortium (TIGMIC)"/>
            <person name="Jia N."/>
            <person name="Wang J."/>
            <person name="Shi W."/>
            <person name="Du L."/>
            <person name="Sun Y."/>
            <person name="Zhan W."/>
            <person name="Jiang J.F."/>
            <person name="Wang Q."/>
            <person name="Zhang B."/>
            <person name="Ji P."/>
            <person name="Bell-Sakyi L."/>
            <person name="Cui X.M."/>
            <person name="Yuan T.T."/>
            <person name="Jiang B.G."/>
            <person name="Yang W.F."/>
            <person name="Lam T.T."/>
            <person name="Chang Q.C."/>
            <person name="Ding S.J."/>
            <person name="Wang X.J."/>
            <person name="Zhu J.G."/>
            <person name="Ruan X.D."/>
            <person name="Zhao L."/>
            <person name="Wei J.T."/>
            <person name="Ye R.Z."/>
            <person name="Que T.C."/>
            <person name="Du C.H."/>
            <person name="Zhou Y.H."/>
            <person name="Cheng J.X."/>
            <person name="Dai P.F."/>
            <person name="Guo W.B."/>
            <person name="Han X.H."/>
            <person name="Huang E.J."/>
            <person name="Li L.F."/>
            <person name="Wei W."/>
            <person name="Gao Y.C."/>
            <person name="Liu J.Z."/>
            <person name="Shao H.Z."/>
            <person name="Wang X."/>
            <person name="Wang C.C."/>
            <person name="Yang T.C."/>
            <person name="Huo Q.B."/>
            <person name="Li W."/>
            <person name="Chen H.Y."/>
            <person name="Chen S.E."/>
            <person name="Zhou L.G."/>
            <person name="Ni X.B."/>
            <person name="Tian J.H."/>
            <person name="Sheng Y."/>
            <person name="Liu T."/>
            <person name="Pan Y.S."/>
            <person name="Xia L.Y."/>
            <person name="Li J."/>
            <person name="Zhao F."/>
            <person name="Cao W.C."/>
        </authorList>
    </citation>
    <scope>NUCLEOTIDE SEQUENCE [LARGE SCALE GENOMIC DNA]</scope>
    <source>
        <strain evidence="1">Iper-2018</strain>
    </source>
</reference>
<comment type="caution">
    <text evidence="1">The sequence shown here is derived from an EMBL/GenBank/DDBJ whole genome shotgun (WGS) entry which is preliminary data.</text>
</comment>
<dbReference type="EMBL" id="JABSTQ010009587">
    <property type="protein sequence ID" value="KAG0427830.1"/>
    <property type="molecule type" value="Genomic_DNA"/>
</dbReference>
<keyword evidence="2" id="KW-1185">Reference proteome</keyword>
<organism evidence="1 2">
    <name type="scientific">Ixodes persulcatus</name>
    <name type="common">Taiga tick</name>
    <dbReference type="NCBI Taxonomy" id="34615"/>
    <lineage>
        <taxon>Eukaryota</taxon>
        <taxon>Metazoa</taxon>
        <taxon>Ecdysozoa</taxon>
        <taxon>Arthropoda</taxon>
        <taxon>Chelicerata</taxon>
        <taxon>Arachnida</taxon>
        <taxon>Acari</taxon>
        <taxon>Parasitiformes</taxon>
        <taxon>Ixodida</taxon>
        <taxon>Ixodoidea</taxon>
        <taxon>Ixodidae</taxon>
        <taxon>Ixodinae</taxon>
        <taxon>Ixodes</taxon>
    </lineage>
</organism>
<proteinExistence type="predicted"/>
<evidence type="ECO:0000313" key="1">
    <source>
        <dbReference type="EMBL" id="KAG0427830.1"/>
    </source>
</evidence>
<protein>
    <submittedName>
        <fullName evidence="1">Uncharacterized protein</fullName>
    </submittedName>
</protein>
<gene>
    <name evidence="1" type="ORF">HPB47_025117</name>
</gene>
<dbReference type="Proteomes" id="UP000805193">
    <property type="component" value="Unassembled WGS sequence"/>
</dbReference>